<dbReference type="Pfam" id="PF01454">
    <property type="entry name" value="MAGE"/>
    <property type="match status" value="1"/>
</dbReference>
<reference evidence="3 4" key="1">
    <citation type="submission" date="2022-12" db="EMBL/GenBank/DDBJ databases">
        <title>Chromosome-level genome of Tegillarca granosa.</title>
        <authorList>
            <person name="Kim J."/>
        </authorList>
    </citation>
    <scope>NUCLEOTIDE SEQUENCE [LARGE SCALE GENOMIC DNA]</scope>
    <source>
        <strain evidence="3">Teg-2019</strain>
        <tissue evidence="3">Adductor muscle</tissue>
    </source>
</reference>
<proteinExistence type="predicted"/>
<dbReference type="PANTHER" id="PTHR11736:SF14">
    <property type="entry name" value="NSE3 HOMOLOG, SMC5-SMC6 COMPLEX COMPONENT"/>
    <property type="match status" value="1"/>
</dbReference>
<name>A0ABQ9EUV2_TEGGR</name>
<gene>
    <name evidence="3" type="ORF">KUTeg_013833</name>
</gene>
<feature type="domain" description="MAGE" evidence="2">
    <location>
        <begin position="66"/>
        <end position="146"/>
    </location>
</feature>
<evidence type="ECO:0000259" key="2">
    <source>
        <dbReference type="PROSITE" id="PS50838"/>
    </source>
</evidence>
<comment type="caution">
    <text evidence="3">The sequence shown here is derived from an EMBL/GenBank/DDBJ whole genome shotgun (WGS) entry which is preliminary data.</text>
</comment>
<dbReference type="InterPro" id="IPR041898">
    <property type="entry name" value="MAGE_WH1"/>
</dbReference>
<protein>
    <recommendedName>
        <fullName evidence="2">MAGE domain-containing protein</fullName>
    </recommendedName>
</protein>
<evidence type="ECO:0000256" key="1">
    <source>
        <dbReference type="SAM" id="MobiDB-lite"/>
    </source>
</evidence>
<dbReference type="PANTHER" id="PTHR11736">
    <property type="entry name" value="MELANOMA-ASSOCIATED ANTIGEN MAGE ANTIGEN"/>
    <property type="match status" value="1"/>
</dbReference>
<sequence length="158" mass="18231">MCKFDITRENNYKWKTLSRYTMPKAKQKSNTRDRDSDDEYTSSQAPASQALSQAQKTIASMDRGEKEKRLNDLVQYLLVMDQKKIPIKKQDINKHVLKEFSKAFPVMIKLAADKLRNVFGIELVPLDDKLKGSYILVNKIDVDTDDQEQAGGFNPVEW</sequence>
<dbReference type="EMBL" id="JARBDR010000657">
    <property type="protein sequence ID" value="KAJ8308959.1"/>
    <property type="molecule type" value="Genomic_DNA"/>
</dbReference>
<evidence type="ECO:0000313" key="3">
    <source>
        <dbReference type="EMBL" id="KAJ8308959.1"/>
    </source>
</evidence>
<dbReference type="SMART" id="SM01373">
    <property type="entry name" value="MAGE"/>
    <property type="match status" value="1"/>
</dbReference>
<dbReference type="Gene3D" id="1.10.10.1200">
    <property type="entry name" value="MAGE homology domain, winged helix WH1 motif"/>
    <property type="match status" value="1"/>
</dbReference>
<dbReference type="InterPro" id="IPR037445">
    <property type="entry name" value="MAGE"/>
</dbReference>
<feature type="region of interest" description="Disordered" evidence="1">
    <location>
        <begin position="23"/>
        <end position="65"/>
    </location>
</feature>
<dbReference type="PROSITE" id="PS50838">
    <property type="entry name" value="MAGE"/>
    <property type="match status" value="1"/>
</dbReference>
<dbReference type="Proteomes" id="UP001217089">
    <property type="component" value="Unassembled WGS sequence"/>
</dbReference>
<feature type="compositionally biased region" description="Low complexity" evidence="1">
    <location>
        <begin position="42"/>
        <end position="55"/>
    </location>
</feature>
<dbReference type="InterPro" id="IPR002190">
    <property type="entry name" value="MHD_dom"/>
</dbReference>
<keyword evidence="4" id="KW-1185">Reference proteome</keyword>
<accession>A0ABQ9EUV2</accession>
<evidence type="ECO:0000313" key="4">
    <source>
        <dbReference type="Proteomes" id="UP001217089"/>
    </source>
</evidence>
<organism evidence="3 4">
    <name type="scientific">Tegillarca granosa</name>
    <name type="common">Malaysian cockle</name>
    <name type="synonym">Anadara granosa</name>
    <dbReference type="NCBI Taxonomy" id="220873"/>
    <lineage>
        <taxon>Eukaryota</taxon>
        <taxon>Metazoa</taxon>
        <taxon>Spiralia</taxon>
        <taxon>Lophotrochozoa</taxon>
        <taxon>Mollusca</taxon>
        <taxon>Bivalvia</taxon>
        <taxon>Autobranchia</taxon>
        <taxon>Pteriomorphia</taxon>
        <taxon>Arcoida</taxon>
        <taxon>Arcoidea</taxon>
        <taxon>Arcidae</taxon>
        <taxon>Tegillarca</taxon>
    </lineage>
</organism>